<dbReference type="KEGG" id="wne:PIG85_03880"/>
<reference evidence="1" key="1">
    <citation type="submission" date="2023-01" db="EMBL/GenBank/DDBJ databases">
        <title>Comparative Genomic Analysis of the Clinically-Derived Winkia Strain NY0527 Provides Evidence into the Taxonomic Reassignment of Winkia neuii and Characterizes Their Virulence Traits.</title>
        <authorList>
            <person name="Cai X."/>
            <person name="Peng Y."/>
            <person name="Li M."/>
            <person name="Qiu Y."/>
            <person name="Wang Y."/>
            <person name="Xu L."/>
            <person name="Hou Q."/>
        </authorList>
    </citation>
    <scope>NUCLEOTIDE SEQUENCE</scope>
    <source>
        <strain evidence="1">NY0527</strain>
    </source>
</reference>
<name>A0AB38XR12_9ACTO</name>
<gene>
    <name evidence="1" type="ORF">PIG85_03880</name>
</gene>
<proteinExistence type="predicted"/>
<sequence>MLQNVPAYIGVENVPHTDEVARAVSYFATPINGVALGDHFAVTATDPATPSVYVAPGAVNIVSTYPGHTGRESYVAVNDASGEKVNIPPTAGSPRRDLLVVEIEDTKYATPSDGLDDVAAYQYARFRLVQGVSKDQVDARLRNPHYVIAAIDQPANNQTITSNMIRQLQKPARSLRLTDLTVTKPTYDIDFPEMNTRYKSVTHVGVYVPNWACSCIVEINLSGVKIGLYRGVLKAGTRAFLTDRFGDGHIPAEHMGENSIIVQEAIQGPMSWNQRQTHFVADRFDVRKFRNKNCMVGMAGLMSSGGKVTLDYQTIGTIKWTFIG</sequence>
<dbReference type="Proteomes" id="UP001211044">
    <property type="component" value="Chromosome"/>
</dbReference>
<accession>A0AB38XR12</accession>
<organism evidence="1 2">
    <name type="scientific">Winkia neuii subsp. anitrata</name>
    <dbReference type="NCBI Taxonomy" id="29318"/>
    <lineage>
        <taxon>Bacteria</taxon>
        <taxon>Bacillati</taxon>
        <taxon>Actinomycetota</taxon>
        <taxon>Actinomycetes</taxon>
        <taxon>Actinomycetales</taxon>
        <taxon>Actinomycetaceae</taxon>
        <taxon>Winkia</taxon>
    </lineage>
</organism>
<protein>
    <submittedName>
        <fullName evidence="1">Uncharacterized protein</fullName>
    </submittedName>
</protein>
<dbReference type="AlphaFoldDB" id="A0AB38XR12"/>
<evidence type="ECO:0000313" key="2">
    <source>
        <dbReference type="Proteomes" id="UP001211044"/>
    </source>
</evidence>
<evidence type="ECO:0000313" key="1">
    <source>
        <dbReference type="EMBL" id="WCE46795.1"/>
    </source>
</evidence>
<dbReference type="RefSeq" id="WP_048707045.1">
    <property type="nucleotide sequence ID" value="NZ_CP116394.1"/>
</dbReference>
<dbReference type="EMBL" id="CP116394">
    <property type="protein sequence ID" value="WCE46795.1"/>
    <property type="molecule type" value="Genomic_DNA"/>
</dbReference>